<reference evidence="2" key="1">
    <citation type="submission" date="2020-01" db="EMBL/GenBank/DDBJ databases">
        <title>Identification and distribution of gene clusters putatively required for synthesis of sphingolipid metabolism inhibitors in phylogenetically diverse species of the filamentous fungus Fusarium.</title>
        <authorList>
            <person name="Kim H.-S."/>
            <person name="Busman M."/>
            <person name="Brown D.W."/>
            <person name="Divon H."/>
            <person name="Uhlig S."/>
            <person name="Proctor R.H."/>
        </authorList>
    </citation>
    <scope>NUCLEOTIDE SEQUENCE</scope>
    <source>
        <strain evidence="2">NRRL 53441</strain>
    </source>
</reference>
<dbReference type="Pfam" id="PF09227">
    <property type="entry name" value="Bubble"/>
    <property type="match status" value="1"/>
</dbReference>
<dbReference type="SUPFAM" id="SSF103565">
    <property type="entry name" value="Bubble protein"/>
    <property type="match status" value="1"/>
</dbReference>
<evidence type="ECO:0000313" key="2">
    <source>
        <dbReference type="EMBL" id="KAF4443194.1"/>
    </source>
</evidence>
<dbReference type="Proteomes" id="UP000605986">
    <property type="component" value="Unassembled WGS sequence"/>
</dbReference>
<evidence type="ECO:0000313" key="3">
    <source>
        <dbReference type="Proteomes" id="UP000605986"/>
    </source>
</evidence>
<dbReference type="AlphaFoldDB" id="A0A8H4K4P2"/>
<organism evidence="2 3">
    <name type="scientific">Fusarium austroafricanum</name>
    <dbReference type="NCBI Taxonomy" id="2364996"/>
    <lineage>
        <taxon>Eukaryota</taxon>
        <taxon>Fungi</taxon>
        <taxon>Dikarya</taxon>
        <taxon>Ascomycota</taxon>
        <taxon>Pezizomycotina</taxon>
        <taxon>Sordariomycetes</taxon>
        <taxon>Hypocreomycetidae</taxon>
        <taxon>Hypocreales</taxon>
        <taxon>Nectriaceae</taxon>
        <taxon>Fusarium</taxon>
        <taxon>Fusarium concolor species complex</taxon>
    </lineage>
</organism>
<dbReference type="InterPro" id="IPR015308">
    <property type="entry name" value="Bubble"/>
</dbReference>
<accession>A0A8H4K4P2</accession>
<feature type="chain" id="PRO_5033987022" evidence="1">
    <location>
        <begin position="18"/>
        <end position="104"/>
    </location>
</feature>
<dbReference type="InterPro" id="IPR036334">
    <property type="entry name" value="Bubble_sf"/>
</dbReference>
<comment type="caution">
    <text evidence="2">The sequence shown here is derived from an EMBL/GenBank/DDBJ whole genome shotgun (WGS) entry which is preliminary data.</text>
</comment>
<evidence type="ECO:0000256" key="1">
    <source>
        <dbReference type="SAM" id="SignalP"/>
    </source>
</evidence>
<dbReference type="EMBL" id="JAADJG010000581">
    <property type="protein sequence ID" value="KAF4443194.1"/>
    <property type="molecule type" value="Genomic_DNA"/>
</dbReference>
<keyword evidence="3" id="KW-1185">Reference proteome</keyword>
<keyword evidence="1" id="KW-0732">Signal</keyword>
<protein>
    <submittedName>
        <fullName evidence="2">Bubble protein</fullName>
    </submittedName>
</protein>
<gene>
    <name evidence="2" type="ORF">F53441_11503</name>
</gene>
<dbReference type="CDD" id="cd22742">
    <property type="entry name" value="BUBL-like"/>
    <property type="match status" value="1"/>
</dbReference>
<name>A0A8H4K4P2_9HYPO</name>
<dbReference type="Gene3D" id="2.30.130.50">
    <property type="match status" value="1"/>
</dbReference>
<proteinExistence type="predicted"/>
<dbReference type="OrthoDB" id="4233737at2759"/>
<feature type="signal peptide" evidence="1">
    <location>
        <begin position="1"/>
        <end position="17"/>
    </location>
</feature>
<sequence>MKFSIILTAFWVAAVAASPADTELTRRNDCGKGGAPYTRRTNSPCGAGNGRHTYCGCDQTGIVRCIGGRWGEIRDCKASNNQKCYGIGSGAHCGVVLTPGGGGL</sequence>